<reference evidence="1 2" key="1">
    <citation type="submission" date="2020-08" db="EMBL/GenBank/DDBJ databases">
        <title>Sequencing the genomes of 1000 actinobacteria strains.</title>
        <authorList>
            <person name="Klenk H.-P."/>
        </authorList>
    </citation>
    <scope>NUCLEOTIDE SEQUENCE [LARGE SCALE GENOMIC DNA]</scope>
    <source>
        <strain evidence="1 2">DSM 45272</strain>
    </source>
</reference>
<evidence type="ECO:0000313" key="2">
    <source>
        <dbReference type="Proteomes" id="UP000580861"/>
    </source>
</evidence>
<dbReference type="AlphaFoldDB" id="A0A841BA92"/>
<dbReference type="EMBL" id="JACHMX010000001">
    <property type="protein sequence ID" value="MBB5856926.1"/>
    <property type="molecule type" value="Genomic_DNA"/>
</dbReference>
<organism evidence="1 2">
    <name type="scientific">Amycolatopsis umgeniensis</name>
    <dbReference type="NCBI Taxonomy" id="336628"/>
    <lineage>
        <taxon>Bacteria</taxon>
        <taxon>Bacillati</taxon>
        <taxon>Actinomycetota</taxon>
        <taxon>Actinomycetes</taxon>
        <taxon>Pseudonocardiales</taxon>
        <taxon>Pseudonocardiaceae</taxon>
        <taxon>Amycolatopsis</taxon>
    </lineage>
</organism>
<name>A0A841BA92_9PSEU</name>
<gene>
    <name evidence="1" type="ORF">HDA45_007013</name>
</gene>
<dbReference type="Gene3D" id="1.10.10.60">
    <property type="entry name" value="Homeodomain-like"/>
    <property type="match status" value="1"/>
</dbReference>
<proteinExistence type="predicted"/>
<comment type="caution">
    <text evidence="1">The sequence shown here is derived from an EMBL/GenBank/DDBJ whole genome shotgun (WGS) entry which is preliminary data.</text>
</comment>
<sequence>MEEMSAFVARDRARMSGAMRQAANATVAATRHQNDLIHEAAAMGMSQRQIAQDNNTNQATVSRILARRARASDPTT</sequence>
<accession>A0A841BA92</accession>
<protein>
    <submittedName>
        <fullName evidence="1">CRP-like cAMP-binding protein</fullName>
    </submittedName>
</protein>
<dbReference type="RefSeq" id="WP_184902700.1">
    <property type="nucleotide sequence ID" value="NZ_JACHMX010000001.1"/>
</dbReference>
<dbReference type="Proteomes" id="UP000580861">
    <property type="component" value="Unassembled WGS sequence"/>
</dbReference>
<evidence type="ECO:0000313" key="1">
    <source>
        <dbReference type="EMBL" id="MBB5856926.1"/>
    </source>
</evidence>
<keyword evidence="2" id="KW-1185">Reference proteome</keyword>